<dbReference type="Gene3D" id="2.60.120.200">
    <property type="match status" value="1"/>
</dbReference>
<gene>
    <name evidence="1" type="primary">fat3</name>
    <name evidence="1" type="ORF">DAT39_012078</name>
</gene>
<dbReference type="AlphaFoldDB" id="A0A8J4WZ55"/>
<proteinExistence type="predicted"/>
<dbReference type="OrthoDB" id="10464226at2759"/>
<sequence length="52" mass="6088">ETSLSFSGNSYIKYKVTANNRDRVVKVSMKIRTLQNRGVIMYRHAELCHMLK</sequence>
<feature type="non-terminal residue" evidence="1">
    <location>
        <position position="1"/>
    </location>
</feature>
<dbReference type="EMBL" id="QNUK01000206">
    <property type="protein sequence ID" value="KAF5898229.1"/>
    <property type="molecule type" value="Genomic_DNA"/>
</dbReference>
<comment type="caution">
    <text evidence="1">The sequence shown here is derived from an EMBL/GenBank/DDBJ whole genome shotgun (WGS) entry which is preliminary data.</text>
</comment>
<dbReference type="InterPro" id="IPR013320">
    <property type="entry name" value="ConA-like_dom_sf"/>
</dbReference>
<name>A0A8J4WZ55_CLAMG</name>
<feature type="non-terminal residue" evidence="1">
    <location>
        <position position="52"/>
    </location>
</feature>
<dbReference type="Proteomes" id="UP000727407">
    <property type="component" value="Unassembled WGS sequence"/>
</dbReference>
<evidence type="ECO:0000313" key="2">
    <source>
        <dbReference type="Proteomes" id="UP000727407"/>
    </source>
</evidence>
<organism evidence="1 2">
    <name type="scientific">Clarias magur</name>
    <name type="common">Asian catfish</name>
    <name type="synonym">Macropteronotus magur</name>
    <dbReference type="NCBI Taxonomy" id="1594786"/>
    <lineage>
        <taxon>Eukaryota</taxon>
        <taxon>Metazoa</taxon>
        <taxon>Chordata</taxon>
        <taxon>Craniata</taxon>
        <taxon>Vertebrata</taxon>
        <taxon>Euteleostomi</taxon>
        <taxon>Actinopterygii</taxon>
        <taxon>Neopterygii</taxon>
        <taxon>Teleostei</taxon>
        <taxon>Ostariophysi</taxon>
        <taxon>Siluriformes</taxon>
        <taxon>Clariidae</taxon>
        <taxon>Clarias</taxon>
    </lineage>
</organism>
<accession>A0A8J4WZ55</accession>
<reference evidence="1" key="1">
    <citation type="submission" date="2020-07" db="EMBL/GenBank/DDBJ databases">
        <title>Clarias magur genome sequencing, assembly and annotation.</title>
        <authorList>
            <person name="Kushwaha B."/>
            <person name="Kumar R."/>
            <person name="Das P."/>
            <person name="Joshi C.G."/>
            <person name="Kumar D."/>
            <person name="Nagpure N.S."/>
            <person name="Pandey M."/>
            <person name="Agarwal S."/>
            <person name="Srivastava S."/>
            <person name="Singh M."/>
            <person name="Sahoo L."/>
            <person name="Jayasankar P."/>
            <person name="Meher P.K."/>
            <person name="Koringa P.G."/>
            <person name="Iquebal M.A."/>
            <person name="Das S.P."/>
            <person name="Bit A."/>
            <person name="Patnaik S."/>
            <person name="Patel N."/>
            <person name="Shah T.M."/>
            <person name="Hinsu A."/>
            <person name="Jena J.K."/>
        </authorList>
    </citation>
    <scope>NUCLEOTIDE SEQUENCE</scope>
    <source>
        <strain evidence="1">CIFAMagur01</strain>
        <tissue evidence="1">Testis</tissue>
    </source>
</reference>
<dbReference type="SUPFAM" id="SSF49899">
    <property type="entry name" value="Concanavalin A-like lectins/glucanases"/>
    <property type="match status" value="1"/>
</dbReference>
<protein>
    <submittedName>
        <fullName evidence="1">Protocadherin Fat 3-like</fullName>
    </submittedName>
</protein>
<keyword evidence="2" id="KW-1185">Reference proteome</keyword>
<evidence type="ECO:0000313" key="1">
    <source>
        <dbReference type="EMBL" id="KAF5898229.1"/>
    </source>
</evidence>